<dbReference type="EMBL" id="JAGYWB010000002">
    <property type="protein sequence ID" value="KAI0528897.1"/>
    <property type="molecule type" value="Genomic_DNA"/>
</dbReference>
<dbReference type="AlphaFoldDB" id="A0A8T3C7B9"/>
<dbReference type="Proteomes" id="UP000829196">
    <property type="component" value="Unassembled WGS sequence"/>
</dbReference>
<organism evidence="1 2">
    <name type="scientific">Dendrobium nobile</name>
    <name type="common">Orchid</name>
    <dbReference type="NCBI Taxonomy" id="94219"/>
    <lineage>
        <taxon>Eukaryota</taxon>
        <taxon>Viridiplantae</taxon>
        <taxon>Streptophyta</taxon>
        <taxon>Embryophyta</taxon>
        <taxon>Tracheophyta</taxon>
        <taxon>Spermatophyta</taxon>
        <taxon>Magnoliopsida</taxon>
        <taxon>Liliopsida</taxon>
        <taxon>Asparagales</taxon>
        <taxon>Orchidaceae</taxon>
        <taxon>Epidendroideae</taxon>
        <taxon>Malaxideae</taxon>
        <taxon>Dendrobiinae</taxon>
        <taxon>Dendrobium</taxon>
    </lineage>
</organism>
<evidence type="ECO:0000313" key="1">
    <source>
        <dbReference type="EMBL" id="KAI0528897.1"/>
    </source>
</evidence>
<sequence>MKERGKERRRRMKELVTYLREEADSNSFVGLESLKIEGRREGFGSSYGVRRRRKQRVRLGLDMAMSSPRAVGVDGLLACVRRRRKHGLKLLF</sequence>
<keyword evidence="2" id="KW-1185">Reference proteome</keyword>
<reference evidence="1" key="1">
    <citation type="journal article" date="2022" name="Front. Genet.">
        <title>Chromosome-Scale Assembly of the Dendrobium nobile Genome Provides Insights Into the Molecular Mechanism of the Biosynthesis of the Medicinal Active Ingredient of Dendrobium.</title>
        <authorList>
            <person name="Xu Q."/>
            <person name="Niu S.-C."/>
            <person name="Li K.-L."/>
            <person name="Zheng P.-J."/>
            <person name="Zhang X.-J."/>
            <person name="Jia Y."/>
            <person name="Liu Y."/>
            <person name="Niu Y.-X."/>
            <person name="Yu L.-H."/>
            <person name="Chen D.-F."/>
            <person name="Zhang G.-Q."/>
        </authorList>
    </citation>
    <scope>NUCLEOTIDE SEQUENCE</scope>
    <source>
        <tissue evidence="1">Leaf</tissue>
    </source>
</reference>
<gene>
    <name evidence="1" type="ORF">KFK09_001441</name>
</gene>
<evidence type="ECO:0000313" key="2">
    <source>
        <dbReference type="Proteomes" id="UP000829196"/>
    </source>
</evidence>
<comment type="caution">
    <text evidence="1">The sequence shown here is derived from an EMBL/GenBank/DDBJ whole genome shotgun (WGS) entry which is preliminary data.</text>
</comment>
<accession>A0A8T3C7B9</accession>
<name>A0A8T3C7B9_DENNO</name>
<protein>
    <submittedName>
        <fullName evidence="1">Uncharacterized protein</fullName>
    </submittedName>
</protein>
<proteinExistence type="predicted"/>